<reference evidence="2" key="1">
    <citation type="journal article" date="2017" name="Plant J.">
        <title>The pomegranate (Punica granatum L.) genome and the genomics of punicalagin biosynthesis.</title>
        <authorList>
            <person name="Qin G."/>
            <person name="Xu C."/>
            <person name="Ming R."/>
            <person name="Tang H."/>
            <person name="Guyot R."/>
            <person name="Kramer E.M."/>
            <person name="Hu Y."/>
            <person name="Yi X."/>
            <person name="Qi Y."/>
            <person name="Xu X."/>
            <person name="Gao Z."/>
            <person name="Pan H."/>
            <person name="Jian J."/>
            <person name="Tian Y."/>
            <person name="Yue Z."/>
            <person name="Xu Y."/>
        </authorList>
    </citation>
    <scope>NUCLEOTIDE SEQUENCE [LARGE SCALE GENOMIC DNA]</scope>
    <source>
        <strain evidence="2">cv. Dabenzi</strain>
    </source>
</reference>
<dbReference type="Proteomes" id="UP000197138">
    <property type="component" value="Unassembled WGS sequence"/>
</dbReference>
<dbReference type="EMBL" id="MTKT01000805">
    <property type="protein sequence ID" value="OWM87856.1"/>
    <property type="molecule type" value="Genomic_DNA"/>
</dbReference>
<proteinExistence type="predicted"/>
<gene>
    <name evidence="1" type="ORF">CDL15_Pgr019440</name>
</gene>
<dbReference type="AlphaFoldDB" id="A0A218XT75"/>
<evidence type="ECO:0000313" key="1">
    <source>
        <dbReference type="EMBL" id="OWM87856.1"/>
    </source>
</evidence>
<accession>A0A218XT75</accession>
<name>A0A218XT75_PUNGR</name>
<comment type="caution">
    <text evidence="1">The sequence shown here is derived from an EMBL/GenBank/DDBJ whole genome shotgun (WGS) entry which is preliminary data.</text>
</comment>
<organism evidence="1 2">
    <name type="scientific">Punica granatum</name>
    <name type="common">Pomegranate</name>
    <dbReference type="NCBI Taxonomy" id="22663"/>
    <lineage>
        <taxon>Eukaryota</taxon>
        <taxon>Viridiplantae</taxon>
        <taxon>Streptophyta</taxon>
        <taxon>Embryophyta</taxon>
        <taxon>Tracheophyta</taxon>
        <taxon>Spermatophyta</taxon>
        <taxon>Magnoliopsida</taxon>
        <taxon>eudicotyledons</taxon>
        <taxon>Gunneridae</taxon>
        <taxon>Pentapetalae</taxon>
        <taxon>rosids</taxon>
        <taxon>malvids</taxon>
        <taxon>Myrtales</taxon>
        <taxon>Lythraceae</taxon>
        <taxon>Punica</taxon>
    </lineage>
</organism>
<evidence type="ECO:0000313" key="2">
    <source>
        <dbReference type="Proteomes" id="UP000197138"/>
    </source>
</evidence>
<protein>
    <submittedName>
        <fullName evidence="1">Uncharacterized protein</fullName>
    </submittedName>
</protein>
<sequence length="63" mass="6752">MDGIQSAILHCKRLGVGAIVSVAKIGEQAIAGEIHGTNTKIFLKEKEAGNRWTSNHQGRPGQQ</sequence>